<evidence type="ECO:0000313" key="2">
    <source>
        <dbReference type="Proteomes" id="UP000799772"/>
    </source>
</evidence>
<comment type="caution">
    <text evidence="1">The sequence shown here is derived from an EMBL/GenBank/DDBJ whole genome shotgun (WGS) entry which is preliminary data.</text>
</comment>
<protein>
    <submittedName>
        <fullName evidence="1">Uncharacterized protein</fullName>
    </submittedName>
</protein>
<reference evidence="1" key="1">
    <citation type="journal article" date="2020" name="Stud. Mycol.">
        <title>101 Dothideomycetes genomes: a test case for predicting lifestyles and emergence of pathogens.</title>
        <authorList>
            <person name="Haridas S."/>
            <person name="Albert R."/>
            <person name="Binder M."/>
            <person name="Bloem J."/>
            <person name="Labutti K."/>
            <person name="Salamov A."/>
            <person name="Andreopoulos B."/>
            <person name="Baker S."/>
            <person name="Barry K."/>
            <person name="Bills G."/>
            <person name="Bluhm B."/>
            <person name="Cannon C."/>
            <person name="Castanera R."/>
            <person name="Culley D."/>
            <person name="Daum C."/>
            <person name="Ezra D."/>
            <person name="Gonzalez J."/>
            <person name="Henrissat B."/>
            <person name="Kuo A."/>
            <person name="Liang C."/>
            <person name="Lipzen A."/>
            <person name="Lutzoni F."/>
            <person name="Magnuson J."/>
            <person name="Mondo S."/>
            <person name="Nolan M."/>
            <person name="Ohm R."/>
            <person name="Pangilinan J."/>
            <person name="Park H.-J."/>
            <person name="Ramirez L."/>
            <person name="Alfaro M."/>
            <person name="Sun H."/>
            <person name="Tritt A."/>
            <person name="Yoshinaga Y."/>
            <person name="Zwiers L.-H."/>
            <person name="Turgeon B."/>
            <person name="Goodwin S."/>
            <person name="Spatafora J."/>
            <person name="Crous P."/>
            <person name="Grigoriev I."/>
        </authorList>
    </citation>
    <scope>NUCLEOTIDE SEQUENCE</scope>
    <source>
        <strain evidence="1">CBS 133067</strain>
    </source>
</reference>
<organism evidence="1 2">
    <name type="scientific">Rhizodiscina lignyota</name>
    <dbReference type="NCBI Taxonomy" id="1504668"/>
    <lineage>
        <taxon>Eukaryota</taxon>
        <taxon>Fungi</taxon>
        <taxon>Dikarya</taxon>
        <taxon>Ascomycota</taxon>
        <taxon>Pezizomycotina</taxon>
        <taxon>Dothideomycetes</taxon>
        <taxon>Pleosporomycetidae</taxon>
        <taxon>Aulographales</taxon>
        <taxon>Rhizodiscinaceae</taxon>
        <taxon>Rhizodiscina</taxon>
    </lineage>
</organism>
<keyword evidence="2" id="KW-1185">Reference proteome</keyword>
<accession>A0A9P4I934</accession>
<proteinExistence type="predicted"/>
<sequence length="173" mass="19010">MRDDTKVSYIRIDQNTLHDFTSLGEGENIMLFTPAIPTLQGSPEDVDPFESFGIALSQYHKGVKHIPYLPSQGFTDYHDAFLPHASAVILVLAEPDPRTSSSKESLKTQAKYLKNFTPKIIAKDVPAILIIISESTSKTKIKGGGFGVVISATDYGKEQLQRLAAAIFEHEGM</sequence>
<dbReference type="EMBL" id="ML978128">
    <property type="protein sequence ID" value="KAF2097446.1"/>
    <property type="molecule type" value="Genomic_DNA"/>
</dbReference>
<evidence type="ECO:0000313" key="1">
    <source>
        <dbReference type="EMBL" id="KAF2097446.1"/>
    </source>
</evidence>
<dbReference type="AlphaFoldDB" id="A0A9P4I934"/>
<gene>
    <name evidence="1" type="ORF">NA57DRAFT_58032</name>
</gene>
<name>A0A9P4I934_9PEZI</name>
<dbReference type="Proteomes" id="UP000799772">
    <property type="component" value="Unassembled WGS sequence"/>
</dbReference>
<dbReference type="OrthoDB" id="47059at2759"/>